<dbReference type="EMBL" id="JAYKXN010000007">
    <property type="protein sequence ID" value="KAK7272449.1"/>
    <property type="molecule type" value="Genomic_DNA"/>
</dbReference>
<dbReference type="PROSITE" id="PS51375">
    <property type="entry name" value="PPR"/>
    <property type="match status" value="1"/>
</dbReference>
<keyword evidence="1" id="KW-0677">Repeat</keyword>
<evidence type="ECO:0000256" key="2">
    <source>
        <dbReference type="PROSITE-ProRule" id="PRU00708"/>
    </source>
</evidence>
<evidence type="ECO:0000256" key="3">
    <source>
        <dbReference type="SAM" id="MobiDB-lite"/>
    </source>
</evidence>
<dbReference type="PANTHER" id="PTHR47262">
    <property type="entry name" value="OS02G0132600 PROTEIN"/>
    <property type="match status" value="1"/>
</dbReference>
<dbReference type="Proteomes" id="UP001359559">
    <property type="component" value="Unassembled WGS sequence"/>
</dbReference>
<keyword evidence="6" id="KW-1185">Reference proteome</keyword>
<accession>A0AAN9FBP3</accession>
<dbReference type="Pfam" id="PF01535">
    <property type="entry name" value="PPR"/>
    <property type="match status" value="1"/>
</dbReference>
<dbReference type="AlphaFoldDB" id="A0AAN9FBP3"/>
<dbReference type="InterPro" id="IPR011990">
    <property type="entry name" value="TPR-like_helical_dom_sf"/>
</dbReference>
<feature type="region of interest" description="Disordered" evidence="3">
    <location>
        <begin position="1"/>
        <end position="36"/>
    </location>
</feature>
<feature type="repeat" description="PPR" evidence="2">
    <location>
        <begin position="453"/>
        <end position="487"/>
    </location>
</feature>
<sequence>MQMRGSTYARNLSTKLRSSSSTKLNTPNPQSYSSLVKGDNVTLSNLKLKLPSDSGDSSNVVFKQISSILYGGKSAKSKRRDSKKVDGVKEFEGQPNESWFSSISQNNILLQRKEQSHKKKQKCVFEFSQETRFQKLLEICAKILGPEATLELFGKVGREPGLKGYNTLVETCIDKARETTNEDIAIEEMGKVFHLFKSMRERGLELKEQTYRPLLLYMIDMSMVEEFQFFCDVIKKENPNSVTRLGYYEMMLWVRVNNEEKIQGLCKHVTENDDEDTTNIRESYLLALCESEREEEILKLLEIFDLKELSSAESVPKIFQALGRLLLEPVAEKLLFDFKTRDYEAYNITNFIASYAVSIPNLSVGDVLKKFKDLHHRLEVSPSSSSYEKLILHSCVLRKVHAALDIVDEMCGAGLTLSTEVLHSILQVCDETSEYNLVHRIFSTIRHHKVESNDETFRSMIDLLLKMKDLEGAYKMLDDLEEINLKPTAGMYNAMIAECFREENISDGVRVLEHMQCADTEPDSQTFSYLINNSKTEEDIVKYYEELKQSGIVATKQIFMALINAYAACGQLEKAKQVILHPLIPQKSLNQIKCVLALVLASHGQSSEAFLIFDEIKQAGHKLEPKDIMCLIEHTHSDGELDRLLLLLEELNYTDYWSDACCKVILYCIWNKHLSSAVDLCELLKDNFQNDELLMDLLFDKVFSLIEESESSHVHTCLQFLSEIKDKLGLSSQKCHDFQSAHADATD</sequence>
<feature type="compositionally biased region" description="Low complexity" evidence="3">
    <location>
        <begin position="10"/>
        <end position="26"/>
    </location>
</feature>
<dbReference type="Pfam" id="PF17177">
    <property type="entry name" value="PPR_long"/>
    <property type="match status" value="1"/>
</dbReference>
<comment type="caution">
    <text evidence="5">The sequence shown here is derived from an EMBL/GenBank/DDBJ whole genome shotgun (WGS) entry which is preliminary data.</text>
</comment>
<name>A0AAN9FBP3_CLITE</name>
<organism evidence="5 6">
    <name type="scientific">Clitoria ternatea</name>
    <name type="common">Butterfly pea</name>
    <dbReference type="NCBI Taxonomy" id="43366"/>
    <lineage>
        <taxon>Eukaryota</taxon>
        <taxon>Viridiplantae</taxon>
        <taxon>Streptophyta</taxon>
        <taxon>Embryophyta</taxon>
        <taxon>Tracheophyta</taxon>
        <taxon>Spermatophyta</taxon>
        <taxon>Magnoliopsida</taxon>
        <taxon>eudicotyledons</taxon>
        <taxon>Gunneridae</taxon>
        <taxon>Pentapetalae</taxon>
        <taxon>rosids</taxon>
        <taxon>fabids</taxon>
        <taxon>Fabales</taxon>
        <taxon>Fabaceae</taxon>
        <taxon>Papilionoideae</taxon>
        <taxon>50 kb inversion clade</taxon>
        <taxon>NPAAA clade</taxon>
        <taxon>indigoferoid/millettioid clade</taxon>
        <taxon>Phaseoleae</taxon>
        <taxon>Clitoria</taxon>
    </lineage>
</organism>
<evidence type="ECO:0000259" key="4">
    <source>
        <dbReference type="Pfam" id="PF17177"/>
    </source>
</evidence>
<evidence type="ECO:0000313" key="5">
    <source>
        <dbReference type="EMBL" id="KAK7272449.1"/>
    </source>
</evidence>
<gene>
    <name evidence="5" type="ORF">RJT34_29051</name>
</gene>
<dbReference type="Gene3D" id="1.25.40.10">
    <property type="entry name" value="Tetratricopeptide repeat domain"/>
    <property type="match status" value="3"/>
</dbReference>
<protein>
    <recommendedName>
        <fullName evidence="4">PROP1-like PPR domain-containing protein</fullName>
    </recommendedName>
</protein>
<reference evidence="5 6" key="1">
    <citation type="submission" date="2024-01" db="EMBL/GenBank/DDBJ databases">
        <title>The genomes of 5 underutilized Papilionoideae crops provide insights into root nodulation and disease resistance.</title>
        <authorList>
            <person name="Yuan L."/>
        </authorList>
    </citation>
    <scope>NUCLEOTIDE SEQUENCE [LARGE SCALE GENOMIC DNA]</scope>
    <source>
        <strain evidence="5">LY-2023</strain>
        <tissue evidence="5">Leaf</tissue>
    </source>
</reference>
<dbReference type="InterPro" id="IPR033443">
    <property type="entry name" value="PROP1-like_PPR_dom"/>
</dbReference>
<dbReference type="PANTHER" id="PTHR47262:SF1">
    <property type="entry name" value="OS02G0132600 PROTEIN"/>
    <property type="match status" value="1"/>
</dbReference>
<feature type="domain" description="PROP1-like PPR" evidence="4">
    <location>
        <begin position="392"/>
        <end position="549"/>
    </location>
</feature>
<evidence type="ECO:0000313" key="6">
    <source>
        <dbReference type="Proteomes" id="UP001359559"/>
    </source>
</evidence>
<proteinExistence type="predicted"/>
<dbReference type="NCBIfam" id="TIGR00756">
    <property type="entry name" value="PPR"/>
    <property type="match status" value="1"/>
</dbReference>
<evidence type="ECO:0000256" key="1">
    <source>
        <dbReference type="ARBA" id="ARBA00022737"/>
    </source>
</evidence>
<dbReference type="InterPro" id="IPR002885">
    <property type="entry name" value="PPR_rpt"/>
</dbReference>